<keyword evidence="4" id="KW-1185">Reference proteome</keyword>
<proteinExistence type="predicted"/>
<feature type="domain" description="Metallo-beta-lactamase" evidence="2">
    <location>
        <begin position="18"/>
        <end position="210"/>
    </location>
</feature>
<name>A0A3D8TTT0_9LIST</name>
<gene>
    <name evidence="3" type="ORF">UR08_01365</name>
</gene>
<accession>A0A3D8TTT0</accession>
<organism evidence="3 4">
    <name type="scientific">Listeria kieliensis</name>
    <dbReference type="NCBI Taxonomy" id="1621700"/>
    <lineage>
        <taxon>Bacteria</taxon>
        <taxon>Bacillati</taxon>
        <taxon>Bacillota</taxon>
        <taxon>Bacilli</taxon>
        <taxon>Bacillales</taxon>
        <taxon>Listeriaceae</taxon>
        <taxon>Listeria</taxon>
    </lineage>
</organism>
<evidence type="ECO:0000313" key="4">
    <source>
        <dbReference type="Proteomes" id="UP000257055"/>
    </source>
</evidence>
<evidence type="ECO:0000256" key="1">
    <source>
        <dbReference type="ARBA" id="ARBA00022833"/>
    </source>
</evidence>
<keyword evidence="1" id="KW-0862">Zinc</keyword>
<dbReference type="RefSeq" id="WP_115751881.1">
    <property type="nucleotide sequence ID" value="NZ_LARY01000001.1"/>
</dbReference>
<reference evidence="4" key="1">
    <citation type="submission" date="2015-04" db="EMBL/GenBank/DDBJ databases">
        <authorList>
            <person name="Schardt J."/>
            <person name="Mueller-Herbst S."/>
            <person name="Scherer S."/>
            <person name="Huptas C."/>
        </authorList>
    </citation>
    <scope>NUCLEOTIDE SEQUENCE [LARGE SCALE GENOMIC DNA]</scope>
    <source>
        <strain evidence="4">Kiel-L1</strain>
    </source>
</reference>
<dbReference type="InterPro" id="IPR001279">
    <property type="entry name" value="Metallo-B-lactamas"/>
</dbReference>
<dbReference type="SUPFAM" id="SSF56281">
    <property type="entry name" value="Metallo-hydrolase/oxidoreductase"/>
    <property type="match status" value="1"/>
</dbReference>
<sequence>MKLTVFGHWGGYPKANDGTSSYLLEEDGFKLLVDVGASAVSIMQNYVDPNTIDAAIISHYHPDHVADLGILQHVRLLSPSQEKPPVLPVYGHKEDERGFSYLEMEGVTKAHEYREGDILTLGPFTISFLKTIHPVPCYAMRIEANGKVFVYTADSAYQDSFIPFAKQADLLVTDTNFFKEMAGKSKVHMASVEVGKLAQQANVKSLLLSHLPQVGDLEKLKQEASETYAGPIELATKGFTKNI</sequence>
<evidence type="ECO:0000313" key="3">
    <source>
        <dbReference type="EMBL" id="RDX02209.1"/>
    </source>
</evidence>
<comment type="caution">
    <text evidence="3">The sequence shown here is derived from an EMBL/GenBank/DDBJ whole genome shotgun (WGS) entry which is preliminary data.</text>
</comment>
<dbReference type="SMART" id="SM00849">
    <property type="entry name" value="Lactamase_B"/>
    <property type="match status" value="1"/>
</dbReference>
<dbReference type="Pfam" id="PF12706">
    <property type="entry name" value="Lactamase_B_2"/>
    <property type="match status" value="1"/>
</dbReference>
<dbReference type="CDD" id="cd07716">
    <property type="entry name" value="RNaseZ_short-form-like_MBL-fold"/>
    <property type="match status" value="1"/>
</dbReference>
<dbReference type="PANTHER" id="PTHR46018:SF4">
    <property type="entry name" value="METALLO-HYDROLASE YHFI-RELATED"/>
    <property type="match status" value="1"/>
</dbReference>
<dbReference type="Gene3D" id="3.60.15.10">
    <property type="entry name" value="Ribonuclease Z/Hydroxyacylglutathione hydrolase-like"/>
    <property type="match status" value="1"/>
</dbReference>
<dbReference type="InterPro" id="IPR036866">
    <property type="entry name" value="RibonucZ/Hydroxyglut_hydro"/>
</dbReference>
<dbReference type="Proteomes" id="UP000257055">
    <property type="component" value="Unassembled WGS sequence"/>
</dbReference>
<dbReference type="PANTHER" id="PTHR46018">
    <property type="entry name" value="ZINC PHOSPHODIESTERASE ELAC PROTEIN 1"/>
    <property type="match status" value="1"/>
</dbReference>
<protein>
    <recommendedName>
        <fullName evidence="2">Metallo-beta-lactamase domain-containing protein</fullName>
    </recommendedName>
</protein>
<dbReference type="EMBL" id="LARY01000001">
    <property type="protein sequence ID" value="RDX02209.1"/>
    <property type="molecule type" value="Genomic_DNA"/>
</dbReference>
<dbReference type="GO" id="GO:0042781">
    <property type="term" value="F:3'-tRNA processing endoribonuclease activity"/>
    <property type="evidence" value="ECO:0007669"/>
    <property type="project" value="TreeGrafter"/>
</dbReference>
<dbReference type="AlphaFoldDB" id="A0A3D8TTT0"/>
<evidence type="ECO:0000259" key="2">
    <source>
        <dbReference type="SMART" id="SM00849"/>
    </source>
</evidence>